<protein>
    <submittedName>
        <fullName evidence="2">Uncharacterized protein</fullName>
    </submittedName>
</protein>
<dbReference type="InParanoid" id="A0A1Y1XE33"/>
<feature type="chain" id="PRO_5012124015" evidence="1">
    <location>
        <begin position="17"/>
        <end position="185"/>
    </location>
</feature>
<keyword evidence="3" id="KW-1185">Reference proteome</keyword>
<organism evidence="2 3">
    <name type="scientific">Basidiobolus meristosporus CBS 931.73</name>
    <dbReference type="NCBI Taxonomy" id="1314790"/>
    <lineage>
        <taxon>Eukaryota</taxon>
        <taxon>Fungi</taxon>
        <taxon>Fungi incertae sedis</taxon>
        <taxon>Zoopagomycota</taxon>
        <taxon>Entomophthoromycotina</taxon>
        <taxon>Basidiobolomycetes</taxon>
        <taxon>Basidiobolales</taxon>
        <taxon>Basidiobolaceae</taxon>
        <taxon>Basidiobolus</taxon>
    </lineage>
</organism>
<name>A0A1Y1XE33_9FUNG</name>
<feature type="signal peptide" evidence="1">
    <location>
        <begin position="1"/>
        <end position="16"/>
    </location>
</feature>
<accession>A0A1Y1XE33</accession>
<sequence length="185" mass="20199">MRLVYLQLTLLSVVVATPIDQVVFGLKKSTQHEPMGSVLPSVKAPETKGTSWKMQESQGPTEAECHGMDDVPIMGFPRGRMAEQSPNFLVREIRAEPDVFDQSGMTGFWEPTILASPFGKAIGAVSGIEFIPEFPMGLVDMAQNMFSSIPPLSSMDVPTALPRLHRLGMGILGNYKLPVMPSVPR</sequence>
<dbReference type="AlphaFoldDB" id="A0A1Y1XE33"/>
<keyword evidence="1" id="KW-0732">Signal</keyword>
<reference evidence="2 3" key="1">
    <citation type="submission" date="2016-07" db="EMBL/GenBank/DDBJ databases">
        <title>Pervasive Adenine N6-methylation of Active Genes in Fungi.</title>
        <authorList>
            <consortium name="DOE Joint Genome Institute"/>
            <person name="Mondo S.J."/>
            <person name="Dannebaum R.O."/>
            <person name="Kuo R.C."/>
            <person name="Labutti K."/>
            <person name="Haridas S."/>
            <person name="Kuo A."/>
            <person name="Salamov A."/>
            <person name="Ahrendt S.R."/>
            <person name="Lipzen A."/>
            <person name="Sullivan W."/>
            <person name="Andreopoulos W.B."/>
            <person name="Clum A."/>
            <person name="Lindquist E."/>
            <person name="Daum C."/>
            <person name="Ramamoorthy G.K."/>
            <person name="Gryganskyi A."/>
            <person name="Culley D."/>
            <person name="Magnuson J.K."/>
            <person name="James T.Y."/>
            <person name="O'Malley M.A."/>
            <person name="Stajich J.E."/>
            <person name="Spatafora J.W."/>
            <person name="Visel A."/>
            <person name="Grigoriev I.V."/>
        </authorList>
    </citation>
    <scope>NUCLEOTIDE SEQUENCE [LARGE SCALE GENOMIC DNA]</scope>
    <source>
        <strain evidence="2 3">CBS 931.73</strain>
    </source>
</reference>
<evidence type="ECO:0000256" key="1">
    <source>
        <dbReference type="SAM" id="SignalP"/>
    </source>
</evidence>
<dbReference type="Proteomes" id="UP000193498">
    <property type="component" value="Unassembled WGS sequence"/>
</dbReference>
<evidence type="ECO:0000313" key="3">
    <source>
        <dbReference type="Proteomes" id="UP000193498"/>
    </source>
</evidence>
<proteinExistence type="predicted"/>
<evidence type="ECO:0000313" key="2">
    <source>
        <dbReference type="EMBL" id="ORX83999.1"/>
    </source>
</evidence>
<gene>
    <name evidence="2" type="ORF">K493DRAFT_307514</name>
</gene>
<dbReference type="EMBL" id="MCFE01000623">
    <property type="protein sequence ID" value="ORX83999.1"/>
    <property type="molecule type" value="Genomic_DNA"/>
</dbReference>
<comment type="caution">
    <text evidence="2">The sequence shown here is derived from an EMBL/GenBank/DDBJ whole genome shotgun (WGS) entry which is preliminary data.</text>
</comment>